<accession>A0A367XQ37</accession>
<reference evidence="2 3" key="1">
    <citation type="submission" date="2018-06" db="EMBL/GenBank/DDBJ databases">
        <title>Whole genome sequencing of Candida tropicalis (genome annotated by CSBL at Korea University).</title>
        <authorList>
            <person name="Ahn J."/>
        </authorList>
    </citation>
    <scope>NUCLEOTIDE SEQUENCE [LARGE SCALE GENOMIC DNA]</scope>
    <source>
        <strain evidence="2 3">ATCC 20962</strain>
    </source>
</reference>
<organism evidence="2 3">
    <name type="scientific">Candida viswanathii</name>
    <dbReference type="NCBI Taxonomy" id="5486"/>
    <lineage>
        <taxon>Eukaryota</taxon>
        <taxon>Fungi</taxon>
        <taxon>Dikarya</taxon>
        <taxon>Ascomycota</taxon>
        <taxon>Saccharomycotina</taxon>
        <taxon>Pichiomycetes</taxon>
        <taxon>Debaryomycetaceae</taxon>
        <taxon>Candida/Lodderomyces clade</taxon>
        <taxon>Candida</taxon>
    </lineage>
</organism>
<protein>
    <submittedName>
        <fullName evidence="2">Cell wall protein RHD3</fullName>
    </submittedName>
</protein>
<keyword evidence="3" id="KW-1185">Reference proteome</keyword>
<feature type="signal peptide" evidence="1">
    <location>
        <begin position="1"/>
        <end position="25"/>
    </location>
</feature>
<dbReference type="OrthoDB" id="4000888at2759"/>
<feature type="chain" id="PRO_5016679858" evidence="1">
    <location>
        <begin position="26"/>
        <end position="142"/>
    </location>
</feature>
<evidence type="ECO:0000313" key="3">
    <source>
        <dbReference type="Proteomes" id="UP000253472"/>
    </source>
</evidence>
<name>A0A367XQ37_9ASCO</name>
<keyword evidence="1" id="KW-0732">Signal</keyword>
<dbReference type="AlphaFoldDB" id="A0A367XQ37"/>
<gene>
    <name evidence="2" type="primary">RHD3_0</name>
    <name evidence="2" type="ORF">Cantr_05959</name>
</gene>
<sequence length="142" mass="16620">MKLLLLLFPLYVFAAISTIQLYVRSENPEINGRPLTFKFEEFYRYFLFVGDEPANFQYDDMNRVIFYDNKVRYFLTANNNILQLSPDTPISIDRRDDGLILEAYGVKNIDDPQGYSVDNYAIWYGQDPPVDALPLSIYDHPE</sequence>
<comment type="caution">
    <text evidence="2">The sequence shown here is derived from an EMBL/GenBank/DDBJ whole genome shotgun (WGS) entry which is preliminary data.</text>
</comment>
<proteinExistence type="predicted"/>
<evidence type="ECO:0000256" key="1">
    <source>
        <dbReference type="SAM" id="SignalP"/>
    </source>
</evidence>
<dbReference type="Proteomes" id="UP000253472">
    <property type="component" value="Unassembled WGS sequence"/>
</dbReference>
<evidence type="ECO:0000313" key="2">
    <source>
        <dbReference type="EMBL" id="RCK55734.1"/>
    </source>
</evidence>
<dbReference type="EMBL" id="QLNQ01000029">
    <property type="protein sequence ID" value="RCK55734.1"/>
    <property type="molecule type" value="Genomic_DNA"/>
</dbReference>